<proteinExistence type="predicted"/>
<dbReference type="EMBL" id="SZPQ01000006">
    <property type="protein sequence ID" value="TKI07235.1"/>
    <property type="molecule type" value="Genomic_DNA"/>
</dbReference>
<dbReference type="RefSeq" id="WP_136989492.1">
    <property type="nucleotide sequence ID" value="NZ_SZPQ01000006.1"/>
</dbReference>
<comment type="caution">
    <text evidence="1">The sequence shown here is derived from an EMBL/GenBank/DDBJ whole genome shotgun (WGS) entry which is preliminary data.</text>
</comment>
<protein>
    <recommendedName>
        <fullName evidence="3">HEPN domain-containing protein</fullName>
    </recommendedName>
</protein>
<dbReference type="Gene3D" id="1.20.120.330">
    <property type="entry name" value="Nucleotidyltransferases domain 2"/>
    <property type="match status" value="1"/>
</dbReference>
<evidence type="ECO:0008006" key="3">
    <source>
        <dbReference type="Google" id="ProtNLM"/>
    </source>
</evidence>
<evidence type="ECO:0000313" key="1">
    <source>
        <dbReference type="EMBL" id="TKI07235.1"/>
    </source>
</evidence>
<dbReference type="SUPFAM" id="SSF81593">
    <property type="entry name" value="Nucleotidyltransferase substrate binding subunit/domain"/>
    <property type="match status" value="1"/>
</dbReference>
<name>A0ABY2SNX5_9HYPH</name>
<sequence>MSRLLFENDRQKFIRLTRDARGYHRRAQLFAEQAQSVGLIFNVASLAVECYLIALCAWYGSMPFNHNYGSLMDTAGEVMKFEPQLERDIRALDEIFGICSLENYHHGTPGEQDASHILTLCRSLAELVQALENHGAPSK</sequence>
<gene>
    <name evidence="1" type="ORF">FCN80_07365</name>
</gene>
<organism evidence="1 2">
    <name type="scientific">Martelella alba</name>
    <dbReference type="NCBI Taxonomy" id="2590451"/>
    <lineage>
        <taxon>Bacteria</taxon>
        <taxon>Pseudomonadati</taxon>
        <taxon>Pseudomonadota</taxon>
        <taxon>Alphaproteobacteria</taxon>
        <taxon>Hyphomicrobiales</taxon>
        <taxon>Aurantimonadaceae</taxon>
        <taxon>Martelella</taxon>
    </lineage>
</organism>
<keyword evidence="2" id="KW-1185">Reference proteome</keyword>
<dbReference type="Proteomes" id="UP000305202">
    <property type="component" value="Unassembled WGS sequence"/>
</dbReference>
<accession>A0ABY2SNX5</accession>
<reference evidence="1 2" key="1">
    <citation type="submission" date="2019-04" db="EMBL/GenBank/DDBJ databases">
        <authorList>
            <person name="Li M."/>
            <person name="Gao C."/>
        </authorList>
    </citation>
    <scope>NUCLEOTIDE SEQUENCE [LARGE SCALE GENOMIC DNA]</scope>
    <source>
        <strain evidence="1 2">BGMRC 2031</strain>
    </source>
</reference>
<evidence type="ECO:0000313" key="2">
    <source>
        <dbReference type="Proteomes" id="UP000305202"/>
    </source>
</evidence>